<dbReference type="EMBL" id="BAABGZ010000021">
    <property type="protein sequence ID" value="GAA4356886.1"/>
    <property type="molecule type" value="Genomic_DNA"/>
</dbReference>
<reference evidence="2" key="1">
    <citation type="journal article" date="2019" name="Int. J. Syst. Evol. Microbiol.">
        <title>The Global Catalogue of Microorganisms (GCM) 10K type strain sequencing project: providing services to taxonomists for standard genome sequencing and annotation.</title>
        <authorList>
            <consortium name="The Broad Institute Genomics Platform"/>
            <consortium name="The Broad Institute Genome Sequencing Center for Infectious Disease"/>
            <person name="Wu L."/>
            <person name="Ma J."/>
        </authorList>
    </citation>
    <scope>NUCLEOTIDE SEQUENCE [LARGE SCALE GENOMIC DNA]</scope>
    <source>
        <strain evidence="2">JCM 17923</strain>
    </source>
</reference>
<organism evidence="1 2">
    <name type="scientific">Hymenobacter saemangeumensis</name>
    <dbReference type="NCBI Taxonomy" id="1084522"/>
    <lineage>
        <taxon>Bacteria</taxon>
        <taxon>Pseudomonadati</taxon>
        <taxon>Bacteroidota</taxon>
        <taxon>Cytophagia</taxon>
        <taxon>Cytophagales</taxon>
        <taxon>Hymenobacteraceae</taxon>
        <taxon>Hymenobacter</taxon>
    </lineage>
</organism>
<accession>A0ABP8IEH4</accession>
<proteinExistence type="predicted"/>
<sequence>MGKKLHWFRNLGRIPSYFNDICQPHPTHQTLTPPMSAHPISDEFSPAVLTQLRRLQEKYAPDGQDLASYLEGLYYADYINYWDYIELETLLSLQRPLTKLPDERIFIMYHQITELYFKLCLCEYEQIGEPKEPTLGEVVLRLGRINRYFENLIDSFDVMVDGMDKQQFLNFRMALMPASGFQSVQYRMIEIASTALENLTDQEKRKALGQTPDHEQMFGCIYWKAGATVEDTGAKALTLVEFEKKYSDVLVRHARAYHDRNVWAVVQRLSEEDRHHPRLIRALKQLDVNVNINWPLMHFKSAVRYLQRNPADVPATGGTNWRNYLPPKFQRRIFYPQIWSAQELEDWGKSWVEQVLEETVPAR</sequence>
<dbReference type="PANTHER" id="PTHR10138">
    <property type="entry name" value="TRYPTOPHAN 2,3-DIOXYGENASE"/>
    <property type="match status" value="1"/>
</dbReference>
<evidence type="ECO:0000313" key="1">
    <source>
        <dbReference type="EMBL" id="GAA4356886.1"/>
    </source>
</evidence>
<protein>
    <submittedName>
        <fullName evidence="1">Tryptophan 2,3-dioxygenase family protein</fullName>
    </submittedName>
</protein>
<evidence type="ECO:0000313" key="2">
    <source>
        <dbReference type="Proteomes" id="UP001501153"/>
    </source>
</evidence>
<keyword evidence="2" id="KW-1185">Reference proteome</keyword>
<dbReference type="PANTHER" id="PTHR10138:SF0">
    <property type="entry name" value="TRYPTOPHAN 2,3-DIOXYGENASE"/>
    <property type="match status" value="1"/>
</dbReference>
<comment type="caution">
    <text evidence="1">The sequence shown here is derived from an EMBL/GenBank/DDBJ whole genome shotgun (WGS) entry which is preliminary data.</text>
</comment>
<dbReference type="Pfam" id="PF03301">
    <property type="entry name" value="Trp_dioxygenase"/>
    <property type="match status" value="1"/>
</dbReference>
<name>A0ABP8IEH4_9BACT</name>
<dbReference type="Gene3D" id="1.20.58.480">
    <property type="match status" value="1"/>
</dbReference>
<dbReference type="InterPro" id="IPR004981">
    <property type="entry name" value="Trp_2_3_dOase"/>
</dbReference>
<gene>
    <name evidence="1" type="ORF">GCM10023185_21130</name>
</gene>
<dbReference type="Proteomes" id="UP001501153">
    <property type="component" value="Unassembled WGS sequence"/>
</dbReference>
<dbReference type="SUPFAM" id="SSF140959">
    <property type="entry name" value="Indolic compounds 2,3-dioxygenase-like"/>
    <property type="match status" value="1"/>
</dbReference>
<dbReference type="InterPro" id="IPR037217">
    <property type="entry name" value="Trp/Indoleamine_2_3_dOase-like"/>
</dbReference>